<feature type="region of interest" description="Disordered" evidence="1">
    <location>
        <begin position="385"/>
        <end position="462"/>
    </location>
</feature>
<accession>A0A1I8H3R0</accession>
<dbReference type="AlphaFoldDB" id="A0A1I8H3R0"/>
<sequence length="462" mass="48490">MPPPPPPPPTQPPALTSPEEMPLKKRLRAVHSCEEASSVPAAESNQVQAQSVVLSPTSSANQFLASSSFVDNQTDLQLSTGDKSTVAMDEKTDSSAPIVDDQPADVSAGQQQPPPQPPSPPPPPPMPSLPPPLPPLPPLPALASPGSLPPPSSLLQSPPLPLPTQPPLLPPPPSQPTSLQLTDEAGEGSDDEIIDEEDEYYNVDDRDDNSWSANRPKTPDTEPPDDEDQSAAAAEVEAASASSVNAEDTVREILKRDQEIRDMQELAALERRKTKLMYQLRYVERQKKPTRHHSGSGGSGEAASSSTSRRVQVVQPLQQQQQQQQLAKQKQQLPSSSAAAASAAASTTRAKQPPSNLGDLQQMLMNTINKLNEQLHAVVASGSGATASSRSASSGAASSGTANAAVAAASNAPSTSEAEKPTGSGAAQKSTGCQSHSKDFPVRGYSGIGRDETKARPRMPPQ</sequence>
<reference evidence="3" key="1">
    <citation type="submission" date="2016-11" db="UniProtKB">
        <authorList>
            <consortium name="WormBaseParasite"/>
        </authorList>
    </citation>
    <scope>IDENTIFICATION</scope>
</reference>
<evidence type="ECO:0000256" key="1">
    <source>
        <dbReference type="SAM" id="MobiDB-lite"/>
    </source>
</evidence>
<feature type="compositionally biased region" description="Polar residues" evidence="1">
    <location>
        <begin position="425"/>
        <end position="435"/>
    </location>
</feature>
<keyword evidence="2" id="KW-1185">Reference proteome</keyword>
<evidence type="ECO:0000313" key="3">
    <source>
        <dbReference type="WBParaSite" id="maker-uti_cns_0004317-snap-gene-0.16-mRNA-1"/>
    </source>
</evidence>
<feature type="compositionally biased region" description="Low complexity" evidence="1">
    <location>
        <begin position="385"/>
        <end position="416"/>
    </location>
</feature>
<feature type="region of interest" description="Disordered" evidence="1">
    <location>
        <begin position="67"/>
        <end position="247"/>
    </location>
</feature>
<name>A0A1I8H3R0_9PLAT</name>
<feature type="region of interest" description="Disordered" evidence="1">
    <location>
        <begin position="1"/>
        <end position="48"/>
    </location>
</feature>
<protein>
    <submittedName>
        <fullName evidence="3">P66_CC domain-containing protein</fullName>
    </submittedName>
</protein>
<dbReference type="WBParaSite" id="maker-uti_cns_0004317-snap-gene-0.16-mRNA-1">
    <property type="protein sequence ID" value="maker-uti_cns_0004317-snap-gene-0.16-mRNA-1"/>
    <property type="gene ID" value="maker-uti_cns_0004317-snap-gene-0.16"/>
</dbReference>
<evidence type="ECO:0000313" key="2">
    <source>
        <dbReference type="Proteomes" id="UP000095280"/>
    </source>
</evidence>
<dbReference type="Proteomes" id="UP000095280">
    <property type="component" value="Unplaced"/>
</dbReference>
<feature type="compositionally biased region" description="Polar residues" evidence="1">
    <location>
        <begin position="67"/>
        <end position="83"/>
    </location>
</feature>
<proteinExistence type="predicted"/>
<organism evidence="2 3">
    <name type="scientific">Macrostomum lignano</name>
    <dbReference type="NCBI Taxonomy" id="282301"/>
    <lineage>
        <taxon>Eukaryota</taxon>
        <taxon>Metazoa</taxon>
        <taxon>Spiralia</taxon>
        <taxon>Lophotrochozoa</taxon>
        <taxon>Platyhelminthes</taxon>
        <taxon>Rhabditophora</taxon>
        <taxon>Macrostomorpha</taxon>
        <taxon>Macrostomida</taxon>
        <taxon>Macrostomidae</taxon>
        <taxon>Macrostomum</taxon>
    </lineage>
</organism>
<feature type="compositionally biased region" description="Pro residues" evidence="1">
    <location>
        <begin position="112"/>
        <end position="140"/>
    </location>
</feature>
<feature type="compositionally biased region" description="Pro residues" evidence="1">
    <location>
        <begin position="1"/>
        <end position="12"/>
    </location>
</feature>
<feature type="compositionally biased region" description="Acidic residues" evidence="1">
    <location>
        <begin position="184"/>
        <end position="207"/>
    </location>
</feature>
<feature type="compositionally biased region" description="Pro residues" evidence="1">
    <location>
        <begin position="147"/>
        <end position="175"/>
    </location>
</feature>
<feature type="region of interest" description="Disordered" evidence="1">
    <location>
        <begin position="280"/>
        <end position="359"/>
    </location>
</feature>
<feature type="compositionally biased region" description="Low complexity" evidence="1">
    <location>
        <begin position="301"/>
        <end position="352"/>
    </location>
</feature>
<feature type="compositionally biased region" description="Low complexity" evidence="1">
    <location>
        <begin position="230"/>
        <end position="247"/>
    </location>
</feature>